<feature type="non-terminal residue" evidence="3">
    <location>
        <position position="114"/>
    </location>
</feature>
<dbReference type="PANTHER" id="PTHR10807:SF52">
    <property type="entry name" value="MYOTUBULARIN PHOSPHATASE DOMAIN-CONTAINING PROTEIN"/>
    <property type="match status" value="1"/>
</dbReference>
<feature type="non-terminal residue" evidence="3">
    <location>
        <position position="1"/>
    </location>
</feature>
<evidence type="ECO:0000256" key="1">
    <source>
        <dbReference type="ARBA" id="ARBA00007471"/>
    </source>
</evidence>
<evidence type="ECO:0000259" key="2">
    <source>
        <dbReference type="PROSITE" id="PS51339"/>
    </source>
</evidence>
<keyword evidence="4" id="KW-1185">Reference proteome</keyword>
<organism evidence="3 4">
    <name type="scientific">Cirrhinus mrigala</name>
    <name type="common">Mrigala</name>
    <dbReference type="NCBI Taxonomy" id="683832"/>
    <lineage>
        <taxon>Eukaryota</taxon>
        <taxon>Metazoa</taxon>
        <taxon>Chordata</taxon>
        <taxon>Craniata</taxon>
        <taxon>Vertebrata</taxon>
        <taxon>Euteleostomi</taxon>
        <taxon>Actinopterygii</taxon>
        <taxon>Neopterygii</taxon>
        <taxon>Teleostei</taxon>
        <taxon>Ostariophysi</taxon>
        <taxon>Cypriniformes</taxon>
        <taxon>Cyprinidae</taxon>
        <taxon>Labeoninae</taxon>
        <taxon>Labeonini</taxon>
        <taxon>Cirrhinus</taxon>
    </lineage>
</organism>
<comment type="caution">
    <text evidence="3">The sequence shown here is derived from an EMBL/GenBank/DDBJ whole genome shotgun (WGS) entry which is preliminary data.</text>
</comment>
<dbReference type="AlphaFoldDB" id="A0ABD0P7W3"/>
<reference evidence="3 4" key="1">
    <citation type="submission" date="2024-05" db="EMBL/GenBank/DDBJ databases">
        <title>Genome sequencing and assembly of Indian major carp, Cirrhinus mrigala (Hamilton, 1822).</title>
        <authorList>
            <person name="Mohindra V."/>
            <person name="Chowdhury L.M."/>
            <person name="Lal K."/>
            <person name="Jena J.K."/>
        </authorList>
    </citation>
    <scope>NUCLEOTIDE SEQUENCE [LARGE SCALE GENOMIC DNA]</scope>
    <source>
        <strain evidence="3">CM1030</strain>
        <tissue evidence="3">Blood</tissue>
    </source>
</reference>
<protein>
    <recommendedName>
        <fullName evidence="2">Myotubularin phosphatase domain-containing protein</fullName>
    </recommendedName>
</protein>
<feature type="domain" description="Myotubularin phosphatase" evidence="2">
    <location>
        <begin position="1"/>
        <end position="114"/>
    </location>
</feature>
<proteinExistence type="inferred from homology"/>
<gene>
    <name evidence="3" type="ORF">M9458_034628</name>
</gene>
<dbReference type="InterPro" id="IPR030564">
    <property type="entry name" value="Myotubularin"/>
</dbReference>
<dbReference type="PROSITE" id="PS51339">
    <property type="entry name" value="PPASE_MYOTUBULARIN"/>
    <property type="match status" value="1"/>
</dbReference>
<evidence type="ECO:0000313" key="4">
    <source>
        <dbReference type="Proteomes" id="UP001529510"/>
    </source>
</evidence>
<dbReference type="Proteomes" id="UP001529510">
    <property type="component" value="Unassembled WGS sequence"/>
</dbReference>
<dbReference type="PANTHER" id="PTHR10807">
    <property type="entry name" value="MYOTUBULARIN-RELATED"/>
    <property type="match status" value="1"/>
</dbReference>
<dbReference type="SUPFAM" id="SSF52799">
    <property type="entry name" value="(Phosphotyrosine protein) phosphatases II"/>
    <property type="match status" value="1"/>
</dbReference>
<comment type="similarity">
    <text evidence="1">Belongs to the protein-tyrosine phosphatase family. Non-receptor class myotubularin subfamily.</text>
</comment>
<evidence type="ECO:0000313" key="3">
    <source>
        <dbReference type="EMBL" id="KAL0170032.1"/>
    </source>
</evidence>
<dbReference type="EMBL" id="JAMKFB020000017">
    <property type="protein sequence ID" value="KAL0170032.1"/>
    <property type="molecule type" value="Genomic_DNA"/>
</dbReference>
<sequence length="114" mass="12837">SQPLTGANKKRCKEDELLLQAVIDGTELGYVIDLRSAQQAQQARMTGGGFESKSCYSHWKRIHRHHERGKVVQESLIKLVEAVDRWLSKLENSKWLSHVHSALSTAGLVVECVE</sequence>
<accession>A0ABD0P7W3</accession>
<name>A0ABD0P7W3_CIRMR</name>
<dbReference type="Pfam" id="PF06602">
    <property type="entry name" value="Myotub-related"/>
    <property type="match status" value="1"/>
</dbReference>
<dbReference type="InterPro" id="IPR029021">
    <property type="entry name" value="Prot-tyrosine_phosphatase-like"/>
</dbReference>
<dbReference type="InterPro" id="IPR010569">
    <property type="entry name" value="Myotubularin-like_Pase_dom"/>
</dbReference>